<evidence type="ECO:0000256" key="6">
    <source>
        <dbReference type="ARBA" id="ARBA00022597"/>
    </source>
</evidence>
<dbReference type="Gene3D" id="3.40.50.2300">
    <property type="match status" value="1"/>
</dbReference>
<dbReference type="NCBIfam" id="TIGR00848">
    <property type="entry name" value="fruA"/>
    <property type="match status" value="1"/>
</dbReference>
<feature type="transmembrane region" description="Helical" evidence="12">
    <location>
        <begin position="331"/>
        <end position="357"/>
    </location>
</feature>
<keyword evidence="5" id="KW-0597">Phosphoprotein</keyword>
<dbReference type="InterPro" id="IPR036095">
    <property type="entry name" value="PTS_EIIB-like_sf"/>
</dbReference>
<dbReference type="InterPro" id="IPR003353">
    <property type="entry name" value="PTS_IIB_fruc"/>
</dbReference>
<keyword evidence="17" id="KW-1185">Reference proteome</keyword>
<dbReference type="AlphaFoldDB" id="A0A4S3PVT1"/>
<dbReference type="GO" id="GO:0005737">
    <property type="term" value="C:cytoplasm"/>
    <property type="evidence" value="ECO:0007669"/>
    <property type="project" value="UniProtKB-SubCell"/>
</dbReference>
<dbReference type="PROSITE" id="PS00372">
    <property type="entry name" value="PTS_EIIA_TYPE_2_HIS"/>
    <property type="match status" value="1"/>
</dbReference>
<dbReference type="FunFam" id="3.40.50.2300:FF:000014">
    <property type="entry name" value="PTS system fructose-like transporter subunit IIB"/>
    <property type="match status" value="1"/>
</dbReference>
<reference evidence="16 17" key="1">
    <citation type="journal article" date="2019" name="Indoor Air">
        <title>Impacts of indoor surface finishes on bacterial viability.</title>
        <authorList>
            <person name="Hu J."/>
            <person name="Maamar S.B."/>
            <person name="Glawe A.J."/>
            <person name="Gottel N."/>
            <person name="Gilbert J.A."/>
            <person name="Hartmann E.M."/>
        </authorList>
    </citation>
    <scope>NUCLEOTIDE SEQUENCE [LARGE SCALE GENOMIC DNA]</scope>
    <source>
        <strain evidence="16 17">AF060A6</strain>
    </source>
</reference>
<keyword evidence="10 12" id="KW-1133">Transmembrane helix</keyword>
<dbReference type="OrthoDB" id="9782569at2"/>
<evidence type="ECO:0000256" key="9">
    <source>
        <dbReference type="ARBA" id="ARBA00022692"/>
    </source>
</evidence>
<feature type="transmembrane region" description="Helical" evidence="12">
    <location>
        <begin position="299"/>
        <end position="319"/>
    </location>
</feature>
<dbReference type="InterPro" id="IPR002178">
    <property type="entry name" value="PTS_EIIA_type-2_dom"/>
</dbReference>
<evidence type="ECO:0000259" key="15">
    <source>
        <dbReference type="PROSITE" id="PS51104"/>
    </source>
</evidence>
<evidence type="ECO:0000256" key="2">
    <source>
        <dbReference type="ARBA" id="ARBA00004496"/>
    </source>
</evidence>
<evidence type="ECO:0000259" key="14">
    <source>
        <dbReference type="PROSITE" id="PS51099"/>
    </source>
</evidence>
<dbReference type="PROSITE" id="PS51099">
    <property type="entry name" value="PTS_EIIB_TYPE_2"/>
    <property type="match status" value="1"/>
</dbReference>
<dbReference type="InterPro" id="IPR050864">
    <property type="entry name" value="Bacterial_PTS_Sugar_Transport"/>
</dbReference>
<gene>
    <name evidence="16" type="ORF">E1I69_06365</name>
</gene>
<dbReference type="GO" id="GO:0005886">
    <property type="term" value="C:plasma membrane"/>
    <property type="evidence" value="ECO:0007669"/>
    <property type="project" value="UniProtKB-SubCell"/>
</dbReference>
<dbReference type="Pfam" id="PF00359">
    <property type="entry name" value="PTS_EIIA_2"/>
    <property type="match status" value="1"/>
</dbReference>
<dbReference type="Gene3D" id="3.40.930.10">
    <property type="entry name" value="Mannitol-specific EII, Chain A"/>
    <property type="match status" value="1"/>
</dbReference>
<dbReference type="InterPro" id="IPR016152">
    <property type="entry name" value="PTrfase/Anion_transptr"/>
</dbReference>
<dbReference type="PROSITE" id="PS51104">
    <property type="entry name" value="PTS_EIIC_TYPE_2"/>
    <property type="match status" value="1"/>
</dbReference>
<evidence type="ECO:0000259" key="13">
    <source>
        <dbReference type="PROSITE" id="PS51094"/>
    </source>
</evidence>
<keyword evidence="7" id="KW-0808">Transferase</keyword>
<dbReference type="Proteomes" id="UP000306477">
    <property type="component" value="Unassembled WGS sequence"/>
</dbReference>
<dbReference type="InterPro" id="IPR006327">
    <property type="entry name" value="PTS_IIC_fruc"/>
</dbReference>
<dbReference type="PROSITE" id="PS51094">
    <property type="entry name" value="PTS_EIIA_TYPE_2"/>
    <property type="match status" value="1"/>
</dbReference>
<dbReference type="InterPro" id="IPR013014">
    <property type="entry name" value="PTS_EIIC_2"/>
</dbReference>
<evidence type="ECO:0000313" key="17">
    <source>
        <dbReference type="Proteomes" id="UP000306477"/>
    </source>
</evidence>
<comment type="subcellular location">
    <subcellularLocation>
        <location evidence="1">Cell inner membrane</location>
        <topology evidence="1">Multi-pass membrane protein</topology>
    </subcellularLocation>
    <subcellularLocation>
        <location evidence="2">Cytoplasm</location>
    </subcellularLocation>
</comment>
<organism evidence="16 17">
    <name type="scientific">Bacillus timonensis</name>
    <dbReference type="NCBI Taxonomy" id="1033734"/>
    <lineage>
        <taxon>Bacteria</taxon>
        <taxon>Bacillati</taxon>
        <taxon>Bacillota</taxon>
        <taxon>Bacilli</taxon>
        <taxon>Bacillales</taxon>
        <taxon>Bacillaceae</taxon>
        <taxon>Bacillus</taxon>
    </lineage>
</organism>
<dbReference type="CDD" id="cd05569">
    <property type="entry name" value="PTS_IIB_fructose"/>
    <property type="match status" value="1"/>
</dbReference>
<evidence type="ECO:0000256" key="3">
    <source>
        <dbReference type="ARBA" id="ARBA00022448"/>
    </source>
</evidence>
<dbReference type="InterPro" id="IPR003501">
    <property type="entry name" value="PTS_EIIB_2/3"/>
</dbReference>
<dbReference type="SUPFAM" id="SSF55804">
    <property type="entry name" value="Phoshotransferase/anion transport protein"/>
    <property type="match status" value="1"/>
</dbReference>
<feature type="domain" description="PTS EIIA type-2" evidence="13">
    <location>
        <begin position="5"/>
        <end position="149"/>
    </location>
</feature>
<protein>
    <submittedName>
        <fullName evidence="16">PTS fructose transporter subunit IIA</fullName>
    </submittedName>
</protein>
<evidence type="ECO:0000256" key="12">
    <source>
        <dbReference type="SAM" id="Phobius"/>
    </source>
</evidence>
<evidence type="ECO:0000256" key="1">
    <source>
        <dbReference type="ARBA" id="ARBA00004429"/>
    </source>
</evidence>
<dbReference type="CDD" id="cd00211">
    <property type="entry name" value="PTS_IIA_fru"/>
    <property type="match status" value="1"/>
</dbReference>
<dbReference type="GO" id="GO:0005351">
    <property type="term" value="F:carbohydrate:proton symporter activity"/>
    <property type="evidence" value="ECO:0007669"/>
    <property type="project" value="InterPro"/>
</dbReference>
<keyword evidence="11 12" id="KW-0472">Membrane</keyword>
<dbReference type="InterPro" id="IPR013011">
    <property type="entry name" value="PTS_EIIB_2"/>
</dbReference>
<name>A0A4S3PVT1_9BACI</name>
<dbReference type="GO" id="GO:0009401">
    <property type="term" value="P:phosphoenolpyruvate-dependent sugar phosphotransferase system"/>
    <property type="evidence" value="ECO:0007669"/>
    <property type="project" value="UniProtKB-KW"/>
</dbReference>
<feature type="transmembrane region" description="Helical" evidence="12">
    <location>
        <begin position="555"/>
        <end position="575"/>
    </location>
</feature>
<dbReference type="RefSeq" id="WP_136378763.1">
    <property type="nucleotide sequence ID" value="NZ_SLUB01000007.1"/>
</dbReference>
<accession>A0A4S3PVT1</accession>
<dbReference type="Pfam" id="PF02302">
    <property type="entry name" value="PTS_IIB"/>
    <property type="match status" value="1"/>
</dbReference>
<dbReference type="NCBIfam" id="TIGR01427">
    <property type="entry name" value="PTS_IIC_fructo"/>
    <property type="match status" value="1"/>
</dbReference>
<dbReference type="PANTHER" id="PTHR30505:SF28">
    <property type="entry name" value="PTS SYSTEM 2-O-ALPHA-MANNOSYL-D-GLYCERATE-SPECIFIC EIIABC COMPONENT"/>
    <property type="match status" value="1"/>
</dbReference>
<keyword evidence="4" id="KW-1003">Cell membrane</keyword>
<comment type="caution">
    <text evidence="16">The sequence shown here is derived from an EMBL/GenBank/DDBJ whole genome shotgun (WGS) entry which is preliminary data.</text>
</comment>
<dbReference type="SUPFAM" id="SSF52794">
    <property type="entry name" value="PTS system IIB component-like"/>
    <property type="match status" value="1"/>
</dbReference>
<dbReference type="FunFam" id="3.40.930.10:FF:000009">
    <property type="entry name" value="PTS system, fructose specific IIABC component"/>
    <property type="match status" value="1"/>
</dbReference>
<keyword evidence="6" id="KW-0762">Sugar transport</keyword>
<dbReference type="GO" id="GO:0022877">
    <property type="term" value="F:protein-N(PI)-phosphohistidine-fructose phosphotransferase system transporter activity"/>
    <property type="evidence" value="ECO:0007669"/>
    <property type="project" value="InterPro"/>
</dbReference>
<dbReference type="InterPro" id="IPR004715">
    <property type="entry name" value="PTS_IIA_fruc"/>
</dbReference>
<feature type="transmembrane region" description="Helical" evidence="12">
    <location>
        <begin position="595"/>
        <end position="615"/>
    </location>
</feature>
<evidence type="ECO:0000256" key="8">
    <source>
        <dbReference type="ARBA" id="ARBA00022683"/>
    </source>
</evidence>
<feature type="domain" description="PTS EIIC type-2" evidence="15">
    <location>
        <begin position="288"/>
        <end position="620"/>
    </location>
</feature>
<evidence type="ECO:0000313" key="16">
    <source>
        <dbReference type="EMBL" id="THE13828.1"/>
    </source>
</evidence>
<dbReference type="NCBIfam" id="TIGR00829">
    <property type="entry name" value="FRU"/>
    <property type="match status" value="1"/>
</dbReference>
<proteinExistence type="predicted"/>
<keyword evidence="8" id="KW-0598">Phosphotransferase system</keyword>
<feature type="transmembrane region" description="Helical" evidence="12">
    <location>
        <begin position="378"/>
        <end position="397"/>
    </location>
</feature>
<feature type="transmembrane region" description="Helical" evidence="12">
    <location>
        <begin position="417"/>
        <end position="435"/>
    </location>
</feature>
<evidence type="ECO:0000256" key="11">
    <source>
        <dbReference type="ARBA" id="ARBA00023136"/>
    </source>
</evidence>
<evidence type="ECO:0000256" key="5">
    <source>
        <dbReference type="ARBA" id="ARBA00022553"/>
    </source>
</evidence>
<dbReference type="PANTHER" id="PTHR30505">
    <property type="entry name" value="FRUCTOSE-LIKE PERMEASE"/>
    <property type="match status" value="1"/>
</dbReference>
<feature type="transmembrane region" description="Helical" evidence="12">
    <location>
        <begin position="497"/>
        <end position="517"/>
    </location>
</feature>
<evidence type="ECO:0000256" key="10">
    <source>
        <dbReference type="ARBA" id="ARBA00022989"/>
    </source>
</evidence>
<dbReference type="GO" id="GO:0090563">
    <property type="term" value="F:protein-phosphocysteine-sugar phosphotransferase activity"/>
    <property type="evidence" value="ECO:0007669"/>
    <property type="project" value="TreeGrafter"/>
</dbReference>
<evidence type="ECO:0000256" key="4">
    <source>
        <dbReference type="ARBA" id="ARBA00022475"/>
    </source>
</evidence>
<dbReference type="STRING" id="1033734.GCA_000285535_02667"/>
<keyword evidence="9 12" id="KW-0812">Transmembrane</keyword>
<evidence type="ECO:0000256" key="7">
    <source>
        <dbReference type="ARBA" id="ARBA00022679"/>
    </source>
</evidence>
<sequence>MRITDLLKKDTIIIELSSSSKAEVIDELVSKLDEAGRLQDREQYKQAILTRESQSTTGIGEGIAIPHAKTAAVKTPAIAFGRSTIGIDYEALDGQPSHLFFMIAASEGANNAHLETLSSLSSLLMDVGFREKLMKVQTPDELIQLINEKERESEVEEAPIEKKEGQKKVLAVTACPTGIAHTYMAADALKAKAKEMNIDFKVETNGSTGVKNALTQEDIDEAVAIIVAADKQVEMARFNGKKVIQVPVAQGIRIPEELLTKAVNQDAPIYHAEQTTKQKAEGGEKSGFYKHLMNGVSNMLPFVVGGGLLIAISFIFGINASDPTDPSYNPIAGALMTIGSANAFQLMIPVLAGFIAMSIADRPGLAPGMIGGLMETTGGAGFLGGLIAGFLAGYVVLLVKKVVSGLPSSFEGLKPVLIYPFFGILITGAVMYVLVGPLKFVMDGLTAWLEGLGTGNLIVLGLILGGMMSIDMGGPINKAAFTFGIAMIDAGNYAPHAAIMAGGMTPPLGLALATTLFKNKFTKQEREAGKTAYFMGASFITEGAIPFAAADPGRVIPSAVIGSAITGALTMLFGIGLPAPHGGIFVIPFVTGSWMLYVLAIIIGTIVTALLVGFLKKPIK</sequence>
<feature type="domain" description="PTS EIIB type-2" evidence="14">
    <location>
        <begin position="167"/>
        <end position="264"/>
    </location>
</feature>
<dbReference type="EMBL" id="SLUB01000007">
    <property type="protein sequence ID" value="THE13828.1"/>
    <property type="molecule type" value="Genomic_DNA"/>
</dbReference>
<feature type="transmembrane region" description="Helical" evidence="12">
    <location>
        <begin position="447"/>
        <end position="470"/>
    </location>
</feature>
<keyword evidence="3" id="KW-0813">Transport</keyword>